<dbReference type="RefSeq" id="WP_269036861.1">
    <property type="nucleotide sequence ID" value="NZ_CP114040.1"/>
</dbReference>
<evidence type="ECO:0008006" key="3">
    <source>
        <dbReference type="Google" id="ProtNLM"/>
    </source>
</evidence>
<accession>A0ABY7H6B4</accession>
<evidence type="ECO:0000313" key="2">
    <source>
        <dbReference type="Proteomes" id="UP001164459"/>
    </source>
</evidence>
<dbReference type="Proteomes" id="UP001164459">
    <property type="component" value="Chromosome"/>
</dbReference>
<evidence type="ECO:0000313" key="1">
    <source>
        <dbReference type="EMBL" id="WAS94524.1"/>
    </source>
</evidence>
<gene>
    <name evidence="1" type="ORF">O0S08_00040</name>
</gene>
<dbReference type="InterPro" id="IPR011990">
    <property type="entry name" value="TPR-like_helical_dom_sf"/>
</dbReference>
<protein>
    <recommendedName>
        <fullName evidence="3">Tetratricopeptide repeat-containing protein</fullName>
    </recommendedName>
</protein>
<organism evidence="1 2">
    <name type="scientific">Nannocystis punicea</name>
    <dbReference type="NCBI Taxonomy" id="2995304"/>
    <lineage>
        <taxon>Bacteria</taxon>
        <taxon>Pseudomonadati</taxon>
        <taxon>Myxococcota</taxon>
        <taxon>Polyangia</taxon>
        <taxon>Nannocystales</taxon>
        <taxon>Nannocystaceae</taxon>
        <taxon>Nannocystis</taxon>
    </lineage>
</organism>
<reference evidence="1" key="1">
    <citation type="submission" date="2022-11" db="EMBL/GenBank/DDBJ databases">
        <title>Minimal conservation of predation-associated metabolite biosynthetic gene clusters underscores biosynthetic potential of Myxococcota including descriptions for ten novel species: Archangium lansinium sp. nov., Myxococcus landrumus sp. nov., Nannocystis bai.</title>
        <authorList>
            <person name="Ahearne A."/>
            <person name="Stevens C."/>
            <person name="Dowd S."/>
        </authorList>
    </citation>
    <scope>NUCLEOTIDE SEQUENCE</scope>
    <source>
        <strain evidence="1">Fl3</strain>
    </source>
</reference>
<name>A0ABY7H6B4_9BACT</name>
<dbReference type="SUPFAM" id="SSF48452">
    <property type="entry name" value="TPR-like"/>
    <property type="match status" value="1"/>
</dbReference>
<sequence>MLPILAELESLLAAFVERDLPGVLVVACTDVESLHIAQLLAHLDERSESDLFLNFTDPACTVAEFVDCVARNLQLQQAALVEQLGSSATLPPLPARAHERGSPLVVRMQALLDHALRLLPPGDHRLVWSLCPTELPRDFSTELAVPLLRMPHDARLRLVLRDDRTAPMSFKLAESWPDEHVLAYSLDFPAEGAVAATAAAAQDAERPIEARVQALMELAYLDLGHGRLGDADQKFRGCAQFYALRRDPPLQALALAGAADIQRARGDMAGARLTYETALLAVASDLAFPVTLQIAVDLADTCFSLNQFTDAEGYYRLADAIAGKLLRPHTKADVQESIGACRLVQGAGDEAVQIWNAATELCRAIDYPKRFRSVLGRLEHARRGICLEAPAAIRPPRQETRPC</sequence>
<dbReference type="EMBL" id="CP114040">
    <property type="protein sequence ID" value="WAS94524.1"/>
    <property type="molecule type" value="Genomic_DNA"/>
</dbReference>
<proteinExistence type="predicted"/>
<keyword evidence="2" id="KW-1185">Reference proteome</keyword>
<dbReference type="Gene3D" id="1.25.40.10">
    <property type="entry name" value="Tetratricopeptide repeat domain"/>
    <property type="match status" value="1"/>
</dbReference>